<dbReference type="Gene3D" id="1.10.760.10">
    <property type="entry name" value="Cytochrome c-like domain"/>
    <property type="match status" value="2"/>
</dbReference>
<comment type="pathway">
    <text evidence="2 21">Energy metabolism; oxidative phosphorylation.</text>
</comment>
<evidence type="ECO:0000256" key="23">
    <source>
        <dbReference type="PIRSR" id="PIRSR000006-2"/>
    </source>
</evidence>
<evidence type="ECO:0000256" key="24">
    <source>
        <dbReference type="SAM" id="MobiDB-lite"/>
    </source>
</evidence>
<name>A0AAJ6B1U3_9HYPH</name>
<comment type="subunit">
    <text evidence="4">Component of the cbb3-type cytochrome c oxidase at least composed of FixN, FixO, FixQ and FixP.</text>
</comment>
<evidence type="ECO:0000256" key="12">
    <source>
        <dbReference type="ARBA" id="ARBA00022737"/>
    </source>
</evidence>
<organism evidence="27 28">
    <name type="scientific">Candidatus Devosia phytovorans</name>
    <dbReference type="NCBI Taxonomy" id="3121372"/>
    <lineage>
        <taxon>Bacteria</taxon>
        <taxon>Pseudomonadati</taxon>
        <taxon>Pseudomonadota</taxon>
        <taxon>Alphaproteobacteria</taxon>
        <taxon>Hyphomicrobiales</taxon>
        <taxon>Devosiaceae</taxon>
        <taxon>Devosia</taxon>
    </lineage>
</organism>
<dbReference type="InterPro" id="IPR036909">
    <property type="entry name" value="Cyt_c-like_dom_sf"/>
</dbReference>
<keyword evidence="13 21" id="KW-0375">Hydrogen ion transport</keyword>
<evidence type="ECO:0000256" key="17">
    <source>
        <dbReference type="ARBA" id="ARBA00023004"/>
    </source>
</evidence>
<proteinExistence type="inferred from homology"/>
<dbReference type="InterPro" id="IPR032858">
    <property type="entry name" value="CcoP_N"/>
</dbReference>
<dbReference type="Pfam" id="PF14715">
    <property type="entry name" value="FixP_N"/>
    <property type="match status" value="1"/>
</dbReference>
<reference evidence="27" key="1">
    <citation type="submission" date="2023-03" db="EMBL/GenBank/DDBJ databases">
        <title>Andean soil-derived lignocellulolytic bacterial consortium as a source of novel taxa and putative plastic-active enzymes.</title>
        <authorList>
            <person name="Diaz-Garcia L."/>
            <person name="Chuvochina M."/>
            <person name="Feuerriegel G."/>
            <person name="Bunk B."/>
            <person name="Sproer C."/>
            <person name="Streit W.R."/>
            <person name="Rodriguez L.M."/>
            <person name="Overmann J."/>
            <person name="Jimenez D.J."/>
        </authorList>
    </citation>
    <scope>NUCLEOTIDE SEQUENCE</scope>
    <source>
        <strain evidence="27">MAG 4196</strain>
    </source>
</reference>
<keyword evidence="15 25" id="KW-1133">Transmembrane helix</keyword>
<keyword evidence="11 21" id="KW-0479">Metal-binding</keyword>
<evidence type="ECO:0000256" key="9">
    <source>
        <dbReference type="ARBA" id="ARBA00022660"/>
    </source>
</evidence>
<dbReference type="InterPro" id="IPR038414">
    <property type="entry name" value="CcoP_N_sf"/>
</dbReference>
<dbReference type="GO" id="GO:0020037">
    <property type="term" value="F:heme binding"/>
    <property type="evidence" value="ECO:0007669"/>
    <property type="project" value="InterPro"/>
</dbReference>
<comment type="similarity">
    <text evidence="3 21">Belongs to the CcoP / FixP family.</text>
</comment>
<keyword evidence="10 25" id="KW-0812">Transmembrane</keyword>
<keyword evidence="6 21" id="KW-1003">Cell membrane</keyword>
<gene>
    <name evidence="27" type="primary">ccoP</name>
    <name evidence="27" type="ORF">P0Y65_10620</name>
</gene>
<evidence type="ECO:0000256" key="15">
    <source>
        <dbReference type="ARBA" id="ARBA00022989"/>
    </source>
</evidence>
<keyword evidence="16 21" id="KW-0560">Oxidoreductase</keyword>
<evidence type="ECO:0000313" key="27">
    <source>
        <dbReference type="EMBL" id="WEK06667.1"/>
    </source>
</evidence>
<dbReference type="PIRSF" id="PIRSF000006">
    <property type="entry name" value="Cbb3-Cox_fixP"/>
    <property type="match status" value="1"/>
</dbReference>
<evidence type="ECO:0000313" key="28">
    <source>
        <dbReference type="Proteomes" id="UP001217476"/>
    </source>
</evidence>
<dbReference type="InterPro" id="IPR004678">
    <property type="entry name" value="Cyt_c_oxidase_cbb3_su3"/>
</dbReference>
<evidence type="ECO:0000256" key="19">
    <source>
        <dbReference type="ARBA" id="ARBA00023136"/>
    </source>
</evidence>
<feature type="domain" description="Cytochrome c" evidence="26">
    <location>
        <begin position="117"/>
        <end position="207"/>
    </location>
</feature>
<evidence type="ECO:0000256" key="18">
    <source>
        <dbReference type="ARBA" id="ARBA00023065"/>
    </source>
</evidence>
<keyword evidence="19 21" id="KW-0472">Membrane</keyword>
<feature type="binding site" description="covalent" evidence="23">
    <location>
        <position position="130"/>
    </location>
    <ligand>
        <name>heme c</name>
        <dbReference type="ChEBI" id="CHEBI:61717"/>
        <label>1</label>
    </ligand>
</feature>
<dbReference type="GO" id="GO:1902600">
    <property type="term" value="P:proton transmembrane transport"/>
    <property type="evidence" value="ECO:0007669"/>
    <property type="project" value="UniProtKB-KW"/>
</dbReference>
<keyword evidence="7 21" id="KW-0997">Cell inner membrane</keyword>
<feature type="binding site" description="axial binding residue" evidence="22">
    <location>
        <position position="182"/>
    </location>
    <ligand>
        <name>heme c</name>
        <dbReference type="ChEBI" id="CHEBI:61717"/>
        <label>2</label>
    </ligand>
    <ligandPart>
        <name>Fe</name>
        <dbReference type="ChEBI" id="CHEBI:18248"/>
    </ligandPart>
</feature>
<evidence type="ECO:0000256" key="25">
    <source>
        <dbReference type="SAM" id="Phobius"/>
    </source>
</evidence>
<protein>
    <recommendedName>
        <fullName evidence="21">Cbb3-type cytochrome c oxidase subunit</fullName>
    </recommendedName>
</protein>
<keyword evidence="9 21" id="KW-0679">Respiratory chain</keyword>
<dbReference type="GO" id="GO:0016491">
    <property type="term" value="F:oxidoreductase activity"/>
    <property type="evidence" value="ECO:0007669"/>
    <property type="project" value="UniProtKB-KW"/>
</dbReference>
<dbReference type="EMBL" id="CP119312">
    <property type="protein sequence ID" value="WEK06667.1"/>
    <property type="molecule type" value="Genomic_DNA"/>
</dbReference>
<evidence type="ECO:0000256" key="22">
    <source>
        <dbReference type="PIRSR" id="PIRSR000006-1"/>
    </source>
</evidence>
<evidence type="ECO:0000256" key="20">
    <source>
        <dbReference type="ARBA" id="ARBA00025525"/>
    </source>
</evidence>
<evidence type="ECO:0000256" key="10">
    <source>
        <dbReference type="ARBA" id="ARBA00022692"/>
    </source>
</evidence>
<feature type="binding site" description="covalent" evidence="23">
    <location>
        <position position="229"/>
    </location>
    <ligand>
        <name>heme c</name>
        <dbReference type="ChEBI" id="CHEBI:61717"/>
        <label>2</label>
    </ligand>
</feature>
<evidence type="ECO:0000256" key="5">
    <source>
        <dbReference type="ARBA" id="ARBA00022448"/>
    </source>
</evidence>
<accession>A0AAJ6B1U3</accession>
<evidence type="ECO:0000256" key="13">
    <source>
        <dbReference type="ARBA" id="ARBA00022781"/>
    </source>
</evidence>
<keyword evidence="12" id="KW-0677">Repeat</keyword>
<comment type="subcellular location">
    <subcellularLocation>
        <location evidence="1 21">Cell inner membrane</location>
    </subcellularLocation>
</comment>
<dbReference type="GO" id="GO:0005886">
    <property type="term" value="C:plasma membrane"/>
    <property type="evidence" value="ECO:0007669"/>
    <property type="project" value="UniProtKB-SubCell"/>
</dbReference>
<evidence type="ECO:0000256" key="4">
    <source>
        <dbReference type="ARBA" id="ARBA00011203"/>
    </source>
</evidence>
<evidence type="ECO:0000256" key="2">
    <source>
        <dbReference type="ARBA" id="ARBA00004673"/>
    </source>
</evidence>
<evidence type="ECO:0000256" key="6">
    <source>
        <dbReference type="ARBA" id="ARBA00022475"/>
    </source>
</evidence>
<feature type="binding site" description="axial binding residue" evidence="22">
    <location>
        <position position="230"/>
    </location>
    <ligand>
        <name>heme c</name>
        <dbReference type="ChEBI" id="CHEBI:61717"/>
        <label>2</label>
    </ligand>
    <ligandPart>
        <name>Fe</name>
        <dbReference type="ChEBI" id="CHEBI:18248"/>
    </ligandPart>
</feature>
<feature type="compositionally biased region" description="Basic and acidic residues" evidence="24">
    <location>
        <begin position="11"/>
        <end position="22"/>
    </location>
</feature>
<sequence>MSTQDNTGIAHVRDRDDLSGVETTGHEWDGIKELNNPLPRWWLWTFYACIVWALGYTVLYPAWPLVSQATGGVLGYSSRADFAQTMASVTESNAPILRAIAETPMADILADADLTRFATAGGASAFKVNCSQCHGTGAQGSAGYPNLNDDSWIWGGSIDDIYATIAHGVRSPTDPDTRYNFMPNFGTDELLDRDSIRLLAAYVASLSGMEGGVTSPEAETLFADNCASCHGERGIGMAEVGGPSLADQLWLYEGSLAAITEQINQPRHGVMQAWSEKLDDVTIKQLAVYVHGLGGGQ</sequence>
<keyword evidence="5 21" id="KW-0813">Transport</keyword>
<dbReference type="GO" id="GO:0009055">
    <property type="term" value="F:electron transfer activity"/>
    <property type="evidence" value="ECO:0007669"/>
    <property type="project" value="InterPro"/>
</dbReference>
<feature type="binding site" description="axial binding residue" evidence="22">
    <location>
        <position position="134"/>
    </location>
    <ligand>
        <name>heme c</name>
        <dbReference type="ChEBI" id="CHEBI:61717"/>
        <label>1</label>
    </ligand>
    <ligandPart>
        <name>Fe</name>
        <dbReference type="ChEBI" id="CHEBI:18248"/>
    </ligandPart>
</feature>
<comment type="cofactor">
    <cofactor evidence="21 23">
        <name>heme c</name>
        <dbReference type="ChEBI" id="CHEBI:61717"/>
    </cofactor>
    <text evidence="21 23">Binds 2 heme C groups per subunit.</text>
</comment>
<dbReference type="PRINTS" id="PR00605">
    <property type="entry name" value="CYTCHROMECIC"/>
</dbReference>
<feature type="transmembrane region" description="Helical" evidence="25">
    <location>
        <begin position="41"/>
        <end position="63"/>
    </location>
</feature>
<dbReference type="PANTHER" id="PTHR33751">
    <property type="entry name" value="CBB3-TYPE CYTOCHROME C OXIDASE SUBUNIT FIXP"/>
    <property type="match status" value="1"/>
</dbReference>
<feature type="binding site" description="axial binding residue" evidence="22">
    <location>
        <position position="271"/>
    </location>
    <ligand>
        <name>heme c</name>
        <dbReference type="ChEBI" id="CHEBI:61717"/>
        <label>1</label>
    </ligand>
    <ligandPart>
        <name>Fe</name>
        <dbReference type="ChEBI" id="CHEBI:18248"/>
    </ligandPart>
</feature>
<dbReference type="Gene3D" id="6.10.280.130">
    <property type="match status" value="1"/>
</dbReference>
<keyword evidence="18 21" id="KW-0406">Ion transport</keyword>
<evidence type="ECO:0000256" key="3">
    <source>
        <dbReference type="ARBA" id="ARBA00006113"/>
    </source>
</evidence>
<dbReference type="InterPro" id="IPR008168">
    <property type="entry name" value="Cyt_C_IC"/>
</dbReference>
<evidence type="ECO:0000259" key="26">
    <source>
        <dbReference type="PROSITE" id="PS51007"/>
    </source>
</evidence>
<dbReference type="SUPFAM" id="SSF46626">
    <property type="entry name" value="Cytochrome c"/>
    <property type="match status" value="2"/>
</dbReference>
<evidence type="ECO:0000256" key="1">
    <source>
        <dbReference type="ARBA" id="ARBA00004533"/>
    </source>
</evidence>
<feature type="binding site" description="covalent" evidence="23">
    <location>
        <position position="133"/>
    </location>
    <ligand>
        <name>heme c</name>
        <dbReference type="ChEBI" id="CHEBI:61717"/>
        <label>1</label>
    </ligand>
</feature>
<dbReference type="Proteomes" id="UP001217476">
    <property type="component" value="Chromosome"/>
</dbReference>
<keyword evidence="8 21" id="KW-0349">Heme</keyword>
<dbReference type="GO" id="GO:0005506">
    <property type="term" value="F:iron ion binding"/>
    <property type="evidence" value="ECO:0007669"/>
    <property type="project" value="InterPro"/>
</dbReference>
<evidence type="ECO:0000256" key="11">
    <source>
        <dbReference type="ARBA" id="ARBA00022723"/>
    </source>
</evidence>
<dbReference type="InterPro" id="IPR009056">
    <property type="entry name" value="Cyt_c-like_dom"/>
</dbReference>
<feature type="domain" description="Cytochrome c" evidence="26">
    <location>
        <begin position="213"/>
        <end position="294"/>
    </location>
</feature>
<evidence type="ECO:0000256" key="7">
    <source>
        <dbReference type="ARBA" id="ARBA00022519"/>
    </source>
</evidence>
<feature type="region of interest" description="Disordered" evidence="24">
    <location>
        <begin position="1"/>
        <end position="22"/>
    </location>
</feature>
<evidence type="ECO:0000256" key="14">
    <source>
        <dbReference type="ARBA" id="ARBA00022982"/>
    </source>
</evidence>
<dbReference type="NCBIfam" id="TIGR00782">
    <property type="entry name" value="ccoP"/>
    <property type="match status" value="1"/>
</dbReference>
<feature type="binding site" description="covalent" evidence="23">
    <location>
        <position position="226"/>
    </location>
    <ligand>
        <name>heme c</name>
        <dbReference type="ChEBI" id="CHEBI:61717"/>
        <label>2</label>
    </ligand>
</feature>
<evidence type="ECO:0000256" key="8">
    <source>
        <dbReference type="ARBA" id="ARBA00022617"/>
    </source>
</evidence>
<dbReference type="InterPro" id="IPR050597">
    <property type="entry name" value="Cytochrome_c_Oxidase_Subunit"/>
</dbReference>
<keyword evidence="17 21" id="KW-0408">Iron</keyword>
<keyword evidence="14 21" id="KW-0249">Electron transport</keyword>
<dbReference type="AlphaFoldDB" id="A0AAJ6B1U3"/>
<evidence type="ECO:0000256" key="21">
    <source>
        <dbReference type="PIRNR" id="PIRNR000006"/>
    </source>
</evidence>
<dbReference type="PROSITE" id="PS51007">
    <property type="entry name" value="CYTC"/>
    <property type="match status" value="2"/>
</dbReference>
<evidence type="ECO:0000256" key="16">
    <source>
        <dbReference type="ARBA" id="ARBA00023002"/>
    </source>
</evidence>
<dbReference type="PANTHER" id="PTHR33751:SF1">
    <property type="entry name" value="CBB3-TYPE CYTOCHROME C OXIDASE SUBUNIT FIXP"/>
    <property type="match status" value="1"/>
</dbReference>
<comment type="function">
    <text evidence="20">C-type cytochrome. Part of the cbb3-type cytochrome c oxidase complex. FixP subunit is required for transferring electrons from donor cytochrome c via its heme groups to FixO subunit. From there, electrons are shuttled to the catalytic binuclear center of FixN subunit where oxygen reduction takes place. The complex also functions as a proton pump.</text>
</comment>
<dbReference type="Pfam" id="PF13442">
    <property type="entry name" value="Cytochrome_CBB3"/>
    <property type="match status" value="2"/>
</dbReference>